<dbReference type="GO" id="GO:0030246">
    <property type="term" value="F:carbohydrate binding"/>
    <property type="evidence" value="ECO:0007669"/>
    <property type="project" value="InterPro"/>
</dbReference>
<keyword evidence="2" id="KW-1185">Reference proteome</keyword>
<comment type="caution">
    <text evidence="1">The sequence shown here is derived from an EMBL/GenBank/DDBJ whole genome shotgun (WGS) entry which is preliminary data.</text>
</comment>
<protein>
    <submittedName>
        <fullName evidence="1">Aldose 1-epimerase family protein</fullName>
    </submittedName>
</protein>
<gene>
    <name evidence="1" type="ORF">FYJ85_15000</name>
</gene>
<dbReference type="Gene3D" id="2.70.98.10">
    <property type="match status" value="1"/>
</dbReference>
<evidence type="ECO:0000313" key="2">
    <source>
        <dbReference type="Proteomes" id="UP000435649"/>
    </source>
</evidence>
<dbReference type="InterPro" id="IPR027839">
    <property type="entry name" value="DUF4432"/>
</dbReference>
<dbReference type="InterPro" id="IPR014718">
    <property type="entry name" value="GH-type_carb-bd"/>
</dbReference>
<accession>A0A844G3Q3</accession>
<organism evidence="1 2">
    <name type="scientific">Victivallis lenta</name>
    <dbReference type="NCBI Taxonomy" id="2606640"/>
    <lineage>
        <taxon>Bacteria</taxon>
        <taxon>Pseudomonadati</taxon>
        <taxon>Lentisphaerota</taxon>
        <taxon>Lentisphaeria</taxon>
        <taxon>Victivallales</taxon>
        <taxon>Victivallaceae</taxon>
        <taxon>Victivallis</taxon>
    </lineage>
</organism>
<dbReference type="Pfam" id="PF14486">
    <property type="entry name" value="DUF4432"/>
    <property type="match status" value="1"/>
</dbReference>
<reference evidence="1 2" key="1">
    <citation type="submission" date="2019-08" db="EMBL/GenBank/DDBJ databases">
        <title>In-depth cultivation of the pig gut microbiome towards novel bacterial diversity and tailored functional studies.</title>
        <authorList>
            <person name="Wylensek D."/>
            <person name="Hitch T.C.A."/>
            <person name="Clavel T."/>
        </authorList>
    </citation>
    <scope>NUCLEOTIDE SEQUENCE [LARGE SCALE GENOMIC DNA]</scope>
    <source>
        <strain evidence="1 2">BBE-744-WT-12</strain>
    </source>
</reference>
<evidence type="ECO:0000313" key="1">
    <source>
        <dbReference type="EMBL" id="MST98347.1"/>
    </source>
</evidence>
<proteinExistence type="predicted"/>
<dbReference type="AlphaFoldDB" id="A0A844G3Q3"/>
<dbReference type="Proteomes" id="UP000435649">
    <property type="component" value="Unassembled WGS sequence"/>
</dbReference>
<dbReference type="EMBL" id="VUNS01000018">
    <property type="protein sequence ID" value="MST98347.1"/>
    <property type="molecule type" value="Genomic_DNA"/>
</dbReference>
<name>A0A844G3Q3_9BACT</name>
<sequence>MGERYEETECMRYAGSMAQLADARLMALEEGNGRGDRVIAFRNGSGLAFTVSPDRGMDLVDCSFGGIPLVFRSQTGYSAGARHEASGKGWLRNWQGGLMTTAGLRNVGAANGEFGLHGRISNLAAEDVGIRRGWEGGRYRLEASGTLRECAMFGEHLELCRTISTGLGENVIRLHDRVTNRSCREDYLQILYHCNLGYPFASPELVFDVEAHEVIPRDAEAAAGLAGWDRLDEPRADYREQCFYHRLPAGPDGMAGIAVENPALGIRLRIEYSAGTLPNFVQWKNCLSGGYALGLEPTNASVLGRAADIGNGTARKIQPGESVEFDLIFRFEHRLPVRP</sequence>
<dbReference type="CDD" id="cd09023">
    <property type="entry name" value="Aldose_epim_Ec_c4013"/>
    <property type="match status" value="1"/>
</dbReference>
<dbReference type="RefSeq" id="WP_154419384.1">
    <property type="nucleotide sequence ID" value="NZ_CALXOB010000014.1"/>
</dbReference>